<gene>
    <name evidence="1" type="ORF">HUJ06_021407</name>
    <name evidence="2" type="ORF">HUJ06_031983</name>
</gene>
<reference evidence="1 3" key="1">
    <citation type="journal article" date="2020" name="Mol. Biol. Evol.">
        <title>Distinct Expression and Methylation Patterns for Genes with Different Fates following a Single Whole-Genome Duplication in Flowering Plants.</title>
        <authorList>
            <person name="Shi T."/>
            <person name="Rahmani R.S."/>
            <person name="Gugger P.F."/>
            <person name="Wang M."/>
            <person name="Li H."/>
            <person name="Zhang Y."/>
            <person name="Li Z."/>
            <person name="Wang Q."/>
            <person name="Van de Peer Y."/>
            <person name="Marchal K."/>
            <person name="Chen J."/>
        </authorList>
    </citation>
    <scope>NUCLEOTIDE SEQUENCE [LARGE SCALE GENOMIC DNA]</scope>
    <source>
        <tissue evidence="1">Leaf</tissue>
    </source>
</reference>
<evidence type="ECO:0000313" key="3">
    <source>
        <dbReference type="Proteomes" id="UP000607653"/>
    </source>
</evidence>
<proteinExistence type="predicted"/>
<dbReference type="EMBL" id="DUZY01000001">
    <property type="protein sequence ID" value="DAD19944.1"/>
    <property type="molecule type" value="Genomic_DNA"/>
</dbReference>
<sequence>MLLSWVRSVSGGRSGESLKPIDIPVAVCVRERERVFTSNK</sequence>
<dbReference type="Proteomes" id="UP000607653">
    <property type="component" value="Unassembled WGS sequence"/>
</dbReference>
<organism evidence="1 3">
    <name type="scientific">Nelumbo nucifera</name>
    <name type="common">Sacred lotus</name>
    <dbReference type="NCBI Taxonomy" id="4432"/>
    <lineage>
        <taxon>Eukaryota</taxon>
        <taxon>Viridiplantae</taxon>
        <taxon>Streptophyta</taxon>
        <taxon>Embryophyta</taxon>
        <taxon>Tracheophyta</taxon>
        <taxon>Spermatophyta</taxon>
        <taxon>Magnoliopsida</taxon>
        <taxon>Proteales</taxon>
        <taxon>Nelumbonaceae</taxon>
        <taxon>Nelumbo</taxon>
    </lineage>
</organism>
<evidence type="ECO:0000313" key="1">
    <source>
        <dbReference type="EMBL" id="DAD19944.1"/>
    </source>
</evidence>
<dbReference type="AlphaFoldDB" id="A0A822XES9"/>
<accession>A0A822XES9</accession>
<protein>
    <submittedName>
        <fullName evidence="1">Uncharacterized protein</fullName>
    </submittedName>
</protein>
<keyword evidence="3" id="KW-1185">Reference proteome</keyword>
<comment type="caution">
    <text evidence="1">The sequence shown here is derived from an EMBL/GenBank/DDBJ whole genome shotgun (WGS) entry which is preliminary data.</text>
</comment>
<evidence type="ECO:0000313" key="2">
    <source>
        <dbReference type="EMBL" id="DAD49549.1"/>
    </source>
</evidence>
<dbReference type="EMBL" id="DUZY01000224">
    <property type="protein sequence ID" value="DAD49549.1"/>
    <property type="molecule type" value="Genomic_DNA"/>
</dbReference>
<name>A0A822XES9_NELNU</name>